<dbReference type="PROSITE" id="PS51391">
    <property type="entry name" value="CID"/>
    <property type="match status" value="1"/>
</dbReference>
<name>Q4TI86_TETNG</name>
<dbReference type="HOGENOM" id="CLU_1744828_0_0_1"/>
<dbReference type="GO" id="GO:0006874">
    <property type="term" value="P:intracellular calcium ion homeostasis"/>
    <property type="evidence" value="ECO:0007669"/>
    <property type="project" value="TreeGrafter"/>
</dbReference>
<reference evidence="2" key="1">
    <citation type="journal article" date="2004" name="Nature">
        <title>Genome duplication in the teleost fish Tetraodon nigroviridis reveals the early vertebrate proto-karyotype.</title>
        <authorList>
            <person name="Jaillon O."/>
            <person name="Aury J.-M."/>
            <person name="Brunet F."/>
            <person name="Petit J.-L."/>
            <person name="Stange-Thomann N."/>
            <person name="Mauceli E."/>
            <person name="Bouneau L."/>
            <person name="Fischer C."/>
            <person name="Ozouf-Costaz C."/>
            <person name="Bernot A."/>
            <person name="Nicaud S."/>
            <person name="Jaffe D."/>
            <person name="Fisher S."/>
            <person name="Lutfalla G."/>
            <person name="Dossat C."/>
            <person name="Segurens B."/>
            <person name="Dasilva C."/>
            <person name="Salanoubat M."/>
            <person name="Levy M."/>
            <person name="Boudet N."/>
            <person name="Castellano S."/>
            <person name="Anthouard V."/>
            <person name="Jubin C."/>
            <person name="Castelli V."/>
            <person name="Katinka M."/>
            <person name="Vacherie B."/>
            <person name="Biemont C."/>
            <person name="Skalli Z."/>
            <person name="Cattolico L."/>
            <person name="Poulain J."/>
            <person name="De Berardinis V."/>
            <person name="Cruaud C."/>
            <person name="Duprat S."/>
            <person name="Brottier P."/>
            <person name="Coutanceau J.-P."/>
            <person name="Gouzy J."/>
            <person name="Parra G."/>
            <person name="Lardier G."/>
            <person name="Chapple C."/>
            <person name="McKernan K.J."/>
            <person name="McEwan P."/>
            <person name="Bosak S."/>
            <person name="Kellis M."/>
            <person name="Volff J.-N."/>
            <person name="Guigo R."/>
            <person name="Zody M.C."/>
            <person name="Mesirov J."/>
            <person name="Lindblad-Toh K."/>
            <person name="Birren B."/>
            <person name="Nusbaum C."/>
            <person name="Kahn D."/>
            <person name="Robinson-Rechavi M."/>
            <person name="Laudet V."/>
            <person name="Schachter V."/>
            <person name="Quetier F."/>
            <person name="Saurin W."/>
            <person name="Scarpelli C."/>
            <person name="Wincker P."/>
            <person name="Lander E.S."/>
            <person name="Weissenbach J."/>
            <person name="Roest Crollius H."/>
        </authorList>
    </citation>
    <scope>NUCLEOTIDE SEQUENCE [LARGE SCALE GENOMIC DNA]</scope>
</reference>
<comment type="caution">
    <text evidence="2">The sequence shown here is derived from an EMBL/GenBank/DDBJ whole genome shotgun (WGS) entry which is preliminary data.</text>
</comment>
<dbReference type="EMBL" id="CAAE01002331">
    <property type="protein sequence ID" value="CAF87396.1"/>
    <property type="molecule type" value="Genomic_DNA"/>
</dbReference>
<feature type="non-terminal residue" evidence="2">
    <location>
        <position position="169"/>
    </location>
</feature>
<gene>
    <name evidence="2" type="ORF">GSTENG00000084001</name>
</gene>
<proteinExistence type="predicted"/>
<dbReference type="PANTHER" id="PTHR12323:SF0">
    <property type="entry name" value="CALCIUM HOMEOSTASIS ENDOPLASMIC RETICULUM PROTEIN"/>
    <property type="match status" value="1"/>
</dbReference>
<dbReference type="AlphaFoldDB" id="Q4TI86"/>
<dbReference type="GO" id="GO:0048471">
    <property type="term" value="C:perinuclear region of cytoplasm"/>
    <property type="evidence" value="ECO:0007669"/>
    <property type="project" value="TreeGrafter"/>
</dbReference>
<dbReference type="InterPro" id="IPR006569">
    <property type="entry name" value="CID_dom"/>
</dbReference>
<dbReference type="KEGG" id="tng:GSTEN00000084G001"/>
<feature type="domain" description="CID" evidence="1">
    <location>
        <begin position="74"/>
        <end position="169"/>
    </location>
</feature>
<protein>
    <submittedName>
        <fullName evidence="2">(spotted green pufferfish) hypothetical protein</fullName>
    </submittedName>
</protein>
<dbReference type="Pfam" id="PF04818">
    <property type="entry name" value="CID"/>
    <property type="match status" value="1"/>
</dbReference>
<evidence type="ECO:0000259" key="1">
    <source>
        <dbReference type="PROSITE" id="PS51391"/>
    </source>
</evidence>
<dbReference type="Gene3D" id="1.25.40.90">
    <property type="match status" value="1"/>
</dbReference>
<dbReference type="InterPro" id="IPR008942">
    <property type="entry name" value="ENTH_VHS"/>
</dbReference>
<dbReference type="PANTHER" id="PTHR12323">
    <property type="entry name" value="SR-RELATED CTD ASSOCIATED FACTOR 6"/>
    <property type="match status" value="1"/>
</dbReference>
<sequence length="169" mass="19014">PGAQDLVDVPPPPVPMMVPPPMVPPAAPPFDELIQQSQWNLQQQEQHLHTLRQDQVTAAVALAMEQQIQKLLVDTQLDITEFDSLLQPIIDTCTKDAISAGKNWMFNNAKTAQHCELMTSHLRNRITADTAHFELRLHLIYLTNDVLHHWYVSHASAQGEASANSRRIC</sequence>
<reference evidence="2" key="2">
    <citation type="submission" date="2004-02" db="EMBL/GenBank/DDBJ databases">
        <authorList>
            <consortium name="Genoscope"/>
            <consortium name="Whitehead Institute Centre for Genome Research"/>
        </authorList>
    </citation>
    <scope>NUCLEOTIDE SEQUENCE</scope>
</reference>
<evidence type="ECO:0000313" key="2">
    <source>
        <dbReference type="EMBL" id="CAF87396.1"/>
    </source>
</evidence>
<organism evidence="2">
    <name type="scientific">Tetraodon nigroviridis</name>
    <name type="common">Spotted green pufferfish</name>
    <name type="synonym">Chelonodon nigroviridis</name>
    <dbReference type="NCBI Taxonomy" id="99883"/>
    <lineage>
        <taxon>Eukaryota</taxon>
        <taxon>Metazoa</taxon>
        <taxon>Chordata</taxon>
        <taxon>Craniata</taxon>
        <taxon>Vertebrata</taxon>
        <taxon>Euteleostomi</taxon>
        <taxon>Actinopterygii</taxon>
        <taxon>Neopterygii</taxon>
        <taxon>Teleostei</taxon>
        <taxon>Neoteleostei</taxon>
        <taxon>Acanthomorphata</taxon>
        <taxon>Eupercaria</taxon>
        <taxon>Tetraodontiformes</taxon>
        <taxon>Tetradontoidea</taxon>
        <taxon>Tetraodontidae</taxon>
        <taxon>Tetraodon</taxon>
    </lineage>
</organism>
<accession>Q4TI86</accession>
<dbReference type="OrthoDB" id="21470at2759"/>